<organism evidence="3 4">
    <name type="scientific">Psychracetigena formicireducens</name>
    <dbReference type="NCBI Taxonomy" id="2986056"/>
    <lineage>
        <taxon>Bacteria</taxon>
        <taxon>Bacillati</taxon>
        <taxon>Candidatus Lithacetigenota</taxon>
        <taxon>Candidatus Psychracetigena</taxon>
    </lineage>
</organism>
<reference evidence="3 4" key="1">
    <citation type="journal article" date="2021" name="bioRxiv">
        <title>Unique metabolic strategies in Hadean analogues reveal hints for primordial physiology.</title>
        <authorList>
            <person name="Nobu M.K."/>
            <person name="Nakai R."/>
            <person name="Tamazawa S."/>
            <person name="Mori H."/>
            <person name="Toyoda A."/>
            <person name="Ijiri A."/>
            <person name="Suzuki S."/>
            <person name="Kurokawa K."/>
            <person name="Kamagata Y."/>
            <person name="Tamaki H."/>
        </authorList>
    </citation>
    <scope>NUCLEOTIDE SEQUENCE [LARGE SCALE GENOMIC DNA]</scope>
    <source>
        <strain evidence="3">BS525</strain>
    </source>
</reference>
<dbReference type="PANTHER" id="PTHR37313">
    <property type="entry name" value="UPF0749 PROTEIN RV1825"/>
    <property type="match status" value="1"/>
</dbReference>
<evidence type="ECO:0008006" key="5">
    <source>
        <dbReference type="Google" id="ProtNLM"/>
    </source>
</evidence>
<name>A0A9E2BFV4_PSYF1</name>
<dbReference type="PANTHER" id="PTHR37313:SF2">
    <property type="entry name" value="UPF0749 PROTEIN YLXX"/>
    <property type="match status" value="1"/>
</dbReference>
<gene>
    <name evidence="3" type="ORF">DDT42_00699</name>
</gene>
<dbReference type="AlphaFoldDB" id="A0A9E2BFV4"/>
<dbReference type="InterPro" id="IPR010273">
    <property type="entry name" value="DUF881"/>
</dbReference>
<comment type="similarity">
    <text evidence="1">Belongs to the UPF0749 family.</text>
</comment>
<keyword evidence="2" id="KW-0175">Coiled coil</keyword>
<feature type="coiled-coil region" evidence="2">
    <location>
        <begin position="51"/>
        <end position="85"/>
    </location>
</feature>
<proteinExistence type="inferred from homology"/>
<dbReference type="Gene3D" id="3.30.70.1880">
    <property type="entry name" value="Protein of unknown function DUF881"/>
    <property type="match status" value="1"/>
</dbReference>
<comment type="caution">
    <text evidence="3">The sequence shown here is derived from an EMBL/GenBank/DDBJ whole genome shotgun (WGS) entry which is preliminary data.</text>
</comment>
<evidence type="ECO:0000256" key="2">
    <source>
        <dbReference type="SAM" id="Coils"/>
    </source>
</evidence>
<dbReference type="Proteomes" id="UP000811545">
    <property type="component" value="Unassembled WGS sequence"/>
</dbReference>
<sequence length="236" mass="26399">MKHLLKSYILLSLIVGLLIGITVKNYVLTVDLPAMGDMDILLLWKDTEKRVNELEINSINLKNNIQQLEAEIALDKEVLDLLKSRDELKTEIGLGPMAGPGLIITLDDSPIRLREGIDPSFYIIHESYLRYLINILKEGQAVAIAVNSERIQINSNISCVGKVILVNGKRVAPPFEIKAIGNPELMVKVLRQSSFFKLLENYRTMFGLQVSLRVSPYLELPQGTGVIDLEFFGVAP</sequence>
<protein>
    <recommendedName>
        <fullName evidence="5">DUF881 domain-containing protein</fullName>
    </recommendedName>
</protein>
<evidence type="ECO:0000313" key="4">
    <source>
        <dbReference type="Proteomes" id="UP000811545"/>
    </source>
</evidence>
<dbReference type="EMBL" id="QLTW01000026">
    <property type="protein sequence ID" value="MBT9144843.1"/>
    <property type="molecule type" value="Genomic_DNA"/>
</dbReference>
<evidence type="ECO:0000256" key="1">
    <source>
        <dbReference type="ARBA" id="ARBA00009108"/>
    </source>
</evidence>
<dbReference type="Pfam" id="PF05949">
    <property type="entry name" value="DUF881"/>
    <property type="match status" value="1"/>
</dbReference>
<accession>A0A9E2BFV4</accession>
<evidence type="ECO:0000313" key="3">
    <source>
        <dbReference type="EMBL" id="MBT9144843.1"/>
    </source>
</evidence>